<gene>
    <name evidence="8" type="primary">tdk</name>
    <name evidence="11" type="ORF">AshY1_05700</name>
</gene>
<evidence type="ECO:0000256" key="1">
    <source>
        <dbReference type="ARBA" id="ARBA00007587"/>
    </source>
</evidence>
<comment type="catalytic activity">
    <reaction evidence="8 9">
        <text>thymidine + ATP = dTMP + ADP + H(+)</text>
        <dbReference type="Rhea" id="RHEA:19129"/>
        <dbReference type="ChEBI" id="CHEBI:15378"/>
        <dbReference type="ChEBI" id="CHEBI:17748"/>
        <dbReference type="ChEBI" id="CHEBI:30616"/>
        <dbReference type="ChEBI" id="CHEBI:63528"/>
        <dbReference type="ChEBI" id="CHEBI:456216"/>
        <dbReference type="EC" id="2.7.1.21"/>
    </reaction>
</comment>
<organism evidence="11 12">
    <name type="scientific">Ash yellows phytoplasma</name>
    <dbReference type="NCBI Taxonomy" id="35780"/>
    <lineage>
        <taxon>Bacteria</taxon>
        <taxon>Bacillati</taxon>
        <taxon>Mycoplasmatota</taxon>
        <taxon>Mollicutes</taxon>
        <taxon>Acholeplasmatales</taxon>
        <taxon>Acholeplasmataceae</taxon>
        <taxon>Candidatus Phytoplasma</taxon>
        <taxon>16SrVII (Ash yellows group)</taxon>
    </lineage>
</organism>
<dbReference type="GO" id="GO:0016301">
    <property type="term" value="F:kinase activity"/>
    <property type="evidence" value="ECO:0007669"/>
    <property type="project" value="UniProtKB-KW"/>
</dbReference>
<feature type="binding site" evidence="8">
    <location>
        <begin position="16"/>
        <end position="23"/>
    </location>
    <ligand>
        <name>ATP</name>
        <dbReference type="ChEBI" id="CHEBI:30616"/>
    </ligand>
</feature>
<dbReference type="EC" id="2.7.1.21" evidence="2 8"/>
<dbReference type="NCBIfam" id="NF003296">
    <property type="entry name" value="PRK04296.1-1"/>
    <property type="match status" value="1"/>
</dbReference>
<keyword evidence="3 8" id="KW-0237">DNA synthesis</keyword>
<feature type="binding site" evidence="8">
    <location>
        <position position="185"/>
    </location>
    <ligand>
        <name>Zn(2+)</name>
        <dbReference type="ChEBI" id="CHEBI:29105"/>
    </ligand>
</feature>
<dbReference type="PANTHER" id="PTHR11441:SF0">
    <property type="entry name" value="THYMIDINE KINASE, CYTOSOLIC"/>
    <property type="match status" value="1"/>
</dbReference>
<evidence type="ECO:0000256" key="9">
    <source>
        <dbReference type="RuleBase" id="RU000544"/>
    </source>
</evidence>
<evidence type="ECO:0000256" key="5">
    <source>
        <dbReference type="ARBA" id="ARBA00022741"/>
    </source>
</evidence>
<reference evidence="11" key="1">
    <citation type="submission" date="2024-03" db="EMBL/GenBank/DDBJ databases">
        <title>The Complete Genome of 'Candidatus Phytoplasma fraxini' AshY1 from the Ash Yellows Group.</title>
        <authorList>
            <person name="Boehm J.W."/>
            <person name="Huettel B."/>
            <person name="Schneider B."/>
            <person name="Kube M."/>
        </authorList>
    </citation>
    <scope>NUCLEOTIDE SEQUENCE [LARGE SCALE GENOMIC DNA]</scope>
    <source>
        <strain evidence="11">AshY1</strain>
    </source>
</reference>
<feature type="binding site" evidence="8">
    <location>
        <position position="147"/>
    </location>
    <ligand>
        <name>Zn(2+)</name>
        <dbReference type="ChEBI" id="CHEBI:29105"/>
    </ligand>
</feature>
<protein>
    <recommendedName>
        <fullName evidence="2 8">Thymidine kinase</fullName>
        <ecNumber evidence="2 8">2.7.1.21</ecNumber>
    </recommendedName>
</protein>
<feature type="binding site" evidence="8">
    <location>
        <position position="150"/>
    </location>
    <ligand>
        <name>Zn(2+)</name>
        <dbReference type="ChEBI" id="CHEBI:29105"/>
    </ligand>
</feature>
<dbReference type="Gene3D" id="3.40.50.300">
    <property type="entry name" value="P-loop containing nucleotide triphosphate hydrolases"/>
    <property type="match status" value="1"/>
</dbReference>
<evidence type="ECO:0000256" key="4">
    <source>
        <dbReference type="ARBA" id="ARBA00022679"/>
    </source>
</evidence>
<name>A0ABZ2U954_ASHYP</name>
<dbReference type="EMBL" id="CP146843">
    <property type="protein sequence ID" value="WYY26666.1"/>
    <property type="molecule type" value="Genomic_DNA"/>
</dbReference>
<comment type="subcellular location">
    <subcellularLocation>
        <location evidence="8">Cytoplasm</location>
    </subcellularLocation>
</comment>
<keyword evidence="12" id="KW-1185">Reference proteome</keyword>
<comment type="subunit">
    <text evidence="8">Homotetramer.</text>
</comment>
<evidence type="ECO:0000313" key="11">
    <source>
        <dbReference type="EMBL" id="WYY26666.1"/>
    </source>
</evidence>
<feature type="binding site" evidence="8">
    <location>
        <begin position="90"/>
        <end position="93"/>
    </location>
    <ligand>
        <name>ATP</name>
        <dbReference type="ChEBI" id="CHEBI:30616"/>
    </ligand>
</feature>
<dbReference type="Pfam" id="PF00265">
    <property type="entry name" value="TK"/>
    <property type="match status" value="1"/>
</dbReference>
<evidence type="ECO:0000256" key="6">
    <source>
        <dbReference type="ARBA" id="ARBA00022777"/>
    </source>
</evidence>
<keyword evidence="8" id="KW-0963">Cytoplasm</keyword>
<feature type="active site" description="Proton acceptor" evidence="8">
    <location>
        <position position="91"/>
    </location>
</feature>
<accession>A0ABZ2U954</accession>
<evidence type="ECO:0000256" key="10">
    <source>
        <dbReference type="RuleBase" id="RU004165"/>
    </source>
</evidence>
<sequence>MKMVFKKEGFVEIICGPMFSGKTTKLIQRIKLFESSGFQFLVFKPKIDDRYSSKKELMTHCFQSFPALLIDKSDDILKFINKDIVALFIDEIQFLDQGIEKILNDLSYQGFYIIASGLELDFCGRPFGSMNYLLSIADKVIKLKSSCVVCGKEANRTQRIVNGLVPKINDPIILIGDDNYHEPRCRKCHKFEG</sequence>
<dbReference type="Gene3D" id="3.30.60.20">
    <property type="match status" value="1"/>
</dbReference>
<dbReference type="PIRSF" id="PIRSF035805">
    <property type="entry name" value="TK_cell"/>
    <property type="match status" value="1"/>
</dbReference>
<dbReference type="Proteomes" id="UP001484199">
    <property type="component" value="Chromosome"/>
</dbReference>
<keyword evidence="8" id="KW-0862">Zinc</keyword>
<comment type="similarity">
    <text evidence="1 8 10">Belongs to the thymidine kinase family.</text>
</comment>
<dbReference type="HAMAP" id="MF_00124">
    <property type="entry name" value="Thymidine_kinase"/>
    <property type="match status" value="1"/>
</dbReference>
<keyword evidence="6 8" id="KW-0418">Kinase</keyword>
<keyword evidence="8" id="KW-0479">Metal-binding</keyword>
<dbReference type="SUPFAM" id="SSF52540">
    <property type="entry name" value="P-loop containing nucleoside triphosphate hydrolases"/>
    <property type="match status" value="1"/>
</dbReference>
<dbReference type="RefSeq" id="WP_341266566.1">
    <property type="nucleotide sequence ID" value="NZ_CP146843.1"/>
</dbReference>
<dbReference type="InterPro" id="IPR001267">
    <property type="entry name" value="Thymidine_kinase"/>
</dbReference>
<evidence type="ECO:0000256" key="7">
    <source>
        <dbReference type="ARBA" id="ARBA00022840"/>
    </source>
</evidence>
<proteinExistence type="inferred from homology"/>
<dbReference type="SUPFAM" id="SSF57716">
    <property type="entry name" value="Glucocorticoid receptor-like (DNA-binding domain)"/>
    <property type="match status" value="1"/>
</dbReference>
<dbReference type="PANTHER" id="PTHR11441">
    <property type="entry name" value="THYMIDINE KINASE"/>
    <property type="match status" value="1"/>
</dbReference>
<keyword evidence="4 8" id="KW-0808">Transferase</keyword>
<evidence type="ECO:0000256" key="8">
    <source>
        <dbReference type="HAMAP-Rule" id="MF_00124"/>
    </source>
</evidence>
<dbReference type="InterPro" id="IPR027417">
    <property type="entry name" value="P-loop_NTPase"/>
</dbReference>
<evidence type="ECO:0000256" key="2">
    <source>
        <dbReference type="ARBA" id="ARBA00012118"/>
    </source>
</evidence>
<keyword evidence="7 8" id="KW-0067">ATP-binding</keyword>
<evidence type="ECO:0000256" key="3">
    <source>
        <dbReference type="ARBA" id="ARBA00022634"/>
    </source>
</evidence>
<keyword evidence="5 8" id="KW-0547">Nucleotide-binding</keyword>
<evidence type="ECO:0000313" key="12">
    <source>
        <dbReference type="Proteomes" id="UP001484199"/>
    </source>
</evidence>
<feature type="binding site" evidence="8">
    <location>
        <position position="188"/>
    </location>
    <ligand>
        <name>Zn(2+)</name>
        <dbReference type="ChEBI" id="CHEBI:29105"/>
    </ligand>
</feature>